<sequence>MKKTLTKNERVQPFLKWAGGKRQLLANLRQFYPATFKRYYEPFVGAGAVFMDIQPQHLTINDFNNELINAYLVIQNDVDHLIALLKTHATNNSKEYFYKIRELDRNGTIDEMDPAERAARLIYLNKTCYNGLYRVNSKGQFNVPFGNYKNPNIVNEPILNAVSLYLNKNRETIDILNGDFEAACAQANEGDFVYFDPPYAPVASIKQSFVSYTLNGFGEQEQKRLRDLFVRLDKKGCFVMLSNADVPLIRDLYCDYADTTYVVGATRAINSNSSGRGKVNEVIITNRYPYKEFT</sequence>
<reference evidence="8 9" key="1">
    <citation type="submission" date="2021-01" db="EMBL/GenBank/DDBJ databases">
        <title>Genomic Encyclopedia of Type Strains, Phase IV (KMG-IV): sequencing the most valuable type-strain genomes for metagenomic binning, comparative biology and taxonomic classification.</title>
        <authorList>
            <person name="Goeker M."/>
        </authorList>
    </citation>
    <scope>NUCLEOTIDE SEQUENCE [LARGE SCALE GENOMIC DNA]</scope>
    <source>
        <strain evidence="8 9">DSM 100968</strain>
    </source>
</reference>
<gene>
    <name evidence="8" type="ORF">JOC27_002231</name>
</gene>
<protein>
    <recommendedName>
        <fullName evidence="2 7">Site-specific DNA-methyltransferase (adenine-specific)</fullName>
        <ecNumber evidence="2 7">2.1.1.72</ecNumber>
    </recommendedName>
</protein>
<evidence type="ECO:0000313" key="8">
    <source>
        <dbReference type="EMBL" id="MBM7658769.1"/>
    </source>
</evidence>
<dbReference type="RefSeq" id="WP_205007323.1">
    <property type="nucleotide sequence ID" value="NZ_CBCRXA010000023.1"/>
</dbReference>
<evidence type="ECO:0000256" key="7">
    <source>
        <dbReference type="RuleBase" id="RU361257"/>
    </source>
</evidence>
<dbReference type="GO" id="GO:0032259">
    <property type="term" value="P:methylation"/>
    <property type="evidence" value="ECO:0007669"/>
    <property type="project" value="UniProtKB-KW"/>
</dbReference>
<dbReference type="EMBL" id="JAFBEV010000023">
    <property type="protein sequence ID" value="MBM7658769.1"/>
    <property type="molecule type" value="Genomic_DNA"/>
</dbReference>
<comment type="similarity">
    <text evidence="1 7">Belongs to the N(4)/N(6)-methyltransferase family.</text>
</comment>
<dbReference type="InterPro" id="IPR029063">
    <property type="entry name" value="SAM-dependent_MTases_sf"/>
</dbReference>
<dbReference type="PROSITE" id="PS00092">
    <property type="entry name" value="N6_MTASE"/>
    <property type="match status" value="1"/>
</dbReference>
<dbReference type="EC" id="2.1.1.72" evidence="2 7"/>
<keyword evidence="4 7" id="KW-0808">Transferase</keyword>
<evidence type="ECO:0000256" key="4">
    <source>
        <dbReference type="ARBA" id="ARBA00022679"/>
    </source>
</evidence>
<organism evidence="8 9">
    <name type="scientific">Sporolactobacillus spathodeae</name>
    <dbReference type="NCBI Taxonomy" id="1465502"/>
    <lineage>
        <taxon>Bacteria</taxon>
        <taxon>Bacillati</taxon>
        <taxon>Bacillota</taxon>
        <taxon>Bacilli</taxon>
        <taxon>Bacillales</taxon>
        <taxon>Sporolactobacillaceae</taxon>
        <taxon>Sporolactobacillus</taxon>
    </lineage>
</organism>
<accession>A0ABS2QAI0</accession>
<evidence type="ECO:0000256" key="2">
    <source>
        <dbReference type="ARBA" id="ARBA00011900"/>
    </source>
</evidence>
<dbReference type="Gene3D" id="1.10.1020.10">
    <property type="entry name" value="Adenine-specific Methyltransferase, Domain 2"/>
    <property type="match status" value="1"/>
</dbReference>
<evidence type="ECO:0000256" key="1">
    <source>
        <dbReference type="ARBA" id="ARBA00006594"/>
    </source>
</evidence>
<evidence type="ECO:0000256" key="5">
    <source>
        <dbReference type="ARBA" id="ARBA00022691"/>
    </source>
</evidence>
<comment type="caution">
    <text evidence="8">The sequence shown here is derived from an EMBL/GenBank/DDBJ whole genome shotgun (WGS) entry which is preliminary data.</text>
</comment>
<keyword evidence="3 7" id="KW-0489">Methyltransferase</keyword>
<dbReference type="InterPro" id="IPR023095">
    <property type="entry name" value="Ade_MeTrfase_dom_2"/>
</dbReference>
<dbReference type="InterPro" id="IPR012327">
    <property type="entry name" value="MeTrfase_D12"/>
</dbReference>
<comment type="catalytic activity">
    <reaction evidence="6 7">
        <text>a 2'-deoxyadenosine in DNA + S-adenosyl-L-methionine = an N(6)-methyl-2'-deoxyadenosine in DNA + S-adenosyl-L-homocysteine + H(+)</text>
        <dbReference type="Rhea" id="RHEA:15197"/>
        <dbReference type="Rhea" id="RHEA-COMP:12418"/>
        <dbReference type="Rhea" id="RHEA-COMP:12419"/>
        <dbReference type="ChEBI" id="CHEBI:15378"/>
        <dbReference type="ChEBI" id="CHEBI:57856"/>
        <dbReference type="ChEBI" id="CHEBI:59789"/>
        <dbReference type="ChEBI" id="CHEBI:90615"/>
        <dbReference type="ChEBI" id="CHEBI:90616"/>
        <dbReference type="EC" id="2.1.1.72"/>
    </reaction>
</comment>
<dbReference type="GO" id="GO:0009007">
    <property type="term" value="F:site-specific DNA-methyltransferase (adenine-specific) activity"/>
    <property type="evidence" value="ECO:0007669"/>
    <property type="project" value="UniProtKB-EC"/>
</dbReference>
<evidence type="ECO:0000256" key="6">
    <source>
        <dbReference type="ARBA" id="ARBA00047942"/>
    </source>
</evidence>
<dbReference type="NCBIfam" id="TIGR00571">
    <property type="entry name" value="dam"/>
    <property type="match status" value="1"/>
</dbReference>
<dbReference type="SUPFAM" id="SSF53335">
    <property type="entry name" value="S-adenosyl-L-methionine-dependent methyltransferases"/>
    <property type="match status" value="1"/>
</dbReference>
<evidence type="ECO:0000313" key="9">
    <source>
        <dbReference type="Proteomes" id="UP000823201"/>
    </source>
</evidence>
<dbReference type="InterPro" id="IPR012263">
    <property type="entry name" value="M_m6A_EcoRV"/>
</dbReference>
<dbReference type="PRINTS" id="PR00505">
    <property type="entry name" value="D12N6MTFRASE"/>
</dbReference>
<name>A0ABS2QAI0_9BACL</name>
<evidence type="ECO:0000256" key="3">
    <source>
        <dbReference type="ARBA" id="ARBA00022603"/>
    </source>
</evidence>
<proteinExistence type="inferred from homology"/>
<dbReference type="Proteomes" id="UP000823201">
    <property type="component" value="Unassembled WGS sequence"/>
</dbReference>
<keyword evidence="5 7" id="KW-0949">S-adenosyl-L-methionine</keyword>
<keyword evidence="9" id="KW-1185">Reference proteome</keyword>
<dbReference type="PANTHER" id="PTHR30481">
    <property type="entry name" value="DNA ADENINE METHYLASE"/>
    <property type="match status" value="1"/>
</dbReference>
<dbReference type="Gene3D" id="3.40.50.150">
    <property type="entry name" value="Vaccinia Virus protein VP39"/>
    <property type="match status" value="1"/>
</dbReference>
<dbReference type="PIRSF" id="PIRSF000398">
    <property type="entry name" value="M_m6A_EcoRV"/>
    <property type="match status" value="1"/>
</dbReference>
<dbReference type="PANTHER" id="PTHR30481:SF3">
    <property type="entry name" value="DNA ADENINE METHYLASE"/>
    <property type="match status" value="1"/>
</dbReference>
<dbReference type="Pfam" id="PF02086">
    <property type="entry name" value="MethyltransfD12"/>
    <property type="match status" value="1"/>
</dbReference>
<dbReference type="InterPro" id="IPR002052">
    <property type="entry name" value="DNA_methylase_N6_adenine_CS"/>
</dbReference>